<dbReference type="Proteomes" id="UP000007963">
    <property type="component" value="Unassembled WGS sequence"/>
</dbReference>
<dbReference type="HOGENOM" id="CLU_012049_0_0_1"/>
<proteinExistence type="predicted"/>
<keyword evidence="3" id="KW-0539">Nucleus</keyword>
<evidence type="ECO:0000256" key="3">
    <source>
        <dbReference type="ARBA" id="ARBA00023242"/>
    </source>
</evidence>
<dbReference type="SMART" id="SM00906">
    <property type="entry name" value="Fungal_trans"/>
    <property type="match status" value="1"/>
</dbReference>
<evidence type="ECO:0000256" key="4">
    <source>
        <dbReference type="SAM" id="MobiDB-lite"/>
    </source>
</evidence>
<dbReference type="PANTHER" id="PTHR46910">
    <property type="entry name" value="TRANSCRIPTION FACTOR PDR1"/>
    <property type="match status" value="1"/>
</dbReference>
<evidence type="ECO:0000256" key="2">
    <source>
        <dbReference type="ARBA" id="ARBA00023163"/>
    </source>
</evidence>
<dbReference type="GO" id="GO:0003677">
    <property type="term" value="F:DNA binding"/>
    <property type="evidence" value="ECO:0007669"/>
    <property type="project" value="InterPro"/>
</dbReference>
<dbReference type="VEuPathDB" id="FungiDB:ATEG_09499"/>
<feature type="region of interest" description="Disordered" evidence="4">
    <location>
        <begin position="30"/>
        <end position="98"/>
    </location>
</feature>
<dbReference type="OMA" id="PDDALMW"/>
<dbReference type="InterPro" id="IPR001138">
    <property type="entry name" value="Zn2Cys6_DnaBD"/>
</dbReference>
<dbReference type="InterPro" id="IPR050987">
    <property type="entry name" value="AtrR-like"/>
</dbReference>
<dbReference type="EMBL" id="CH476608">
    <property type="protein sequence ID" value="EAU29690.1"/>
    <property type="molecule type" value="Genomic_DNA"/>
</dbReference>
<keyword evidence="2" id="KW-0804">Transcription</keyword>
<organism evidence="6 7">
    <name type="scientific">Aspergillus terreus (strain NIH 2624 / FGSC A1156)</name>
    <dbReference type="NCBI Taxonomy" id="341663"/>
    <lineage>
        <taxon>Eukaryota</taxon>
        <taxon>Fungi</taxon>
        <taxon>Dikarya</taxon>
        <taxon>Ascomycota</taxon>
        <taxon>Pezizomycotina</taxon>
        <taxon>Eurotiomycetes</taxon>
        <taxon>Eurotiomycetidae</taxon>
        <taxon>Eurotiales</taxon>
        <taxon>Aspergillaceae</taxon>
        <taxon>Aspergillus</taxon>
        <taxon>Aspergillus subgen. Circumdati</taxon>
    </lineage>
</organism>
<dbReference type="GO" id="GO:0006351">
    <property type="term" value="P:DNA-templated transcription"/>
    <property type="evidence" value="ECO:0007669"/>
    <property type="project" value="InterPro"/>
</dbReference>
<feature type="compositionally biased region" description="Basic residues" evidence="4">
    <location>
        <begin position="31"/>
        <end position="41"/>
    </location>
</feature>
<name>Q0C9Y5_ASPTN</name>
<dbReference type="PANTHER" id="PTHR46910:SF1">
    <property type="entry name" value="MISCELLANEOUS ZN(II)2CYS6 TRANSCRIPTION FACTOR (EUROFUNG)-RELATED"/>
    <property type="match status" value="1"/>
</dbReference>
<dbReference type="OrthoDB" id="103819at2759"/>
<gene>
    <name evidence="6" type="ORF">ATEG_09499</name>
</gene>
<dbReference type="AlphaFoldDB" id="Q0C9Y5"/>
<evidence type="ECO:0000256" key="1">
    <source>
        <dbReference type="ARBA" id="ARBA00023015"/>
    </source>
</evidence>
<protein>
    <recommendedName>
        <fullName evidence="5">Xylanolytic transcriptional activator regulatory domain-containing protein</fullName>
    </recommendedName>
</protein>
<dbReference type="InterPro" id="IPR007219">
    <property type="entry name" value="XnlR_reg_dom"/>
</dbReference>
<accession>Q0C9Y5</accession>
<evidence type="ECO:0000313" key="6">
    <source>
        <dbReference type="EMBL" id="EAU29690.1"/>
    </source>
</evidence>
<dbReference type="CDD" id="cd00067">
    <property type="entry name" value="GAL4"/>
    <property type="match status" value="1"/>
</dbReference>
<dbReference type="CDD" id="cd12148">
    <property type="entry name" value="fungal_TF_MHR"/>
    <property type="match status" value="1"/>
</dbReference>
<dbReference type="eggNOG" id="ENOG502SHIH">
    <property type="taxonomic scope" value="Eukaryota"/>
</dbReference>
<evidence type="ECO:0000313" key="7">
    <source>
        <dbReference type="Proteomes" id="UP000007963"/>
    </source>
</evidence>
<evidence type="ECO:0000259" key="5">
    <source>
        <dbReference type="SMART" id="SM00906"/>
    </source>
</evidence>
<dbReference type="RefSeq" id="XP_001218121.1">
    <property type="nucleotide sequence ID" value="XM_001218120.1"/>
</dbReference>
<feature type="compositionally biased region" description="Polar residues" evidence="4">
    <location>
        <begin position="42"/>
        <end position="51"/>
    </location>
</feature>
<sequence>MASHGILSAVKCDRQEVCANCVDAGVECRRNRPKPRSRQKAHSGNSLSPNAGNELYESQGEAPSKKRKIDDGFARSRSAPNETAEWASPSEDSTHRAKQAKVILQNELNFDGFLDKYSVVIEGSNETNIHWPDHISGKTLETMVTRLLQDETDEQSHHQLSVCIYTKAVSHLYRLFKLSRNPTLKRQYLRSKREYETAGLYALQRIDVCSTPSLLLIQSLISGALLMQKLGKMNQSWVLNSYAARLIVSLNYHEVDGFTPDSGMNEEIHSSLWGCYYLDRTLSYLFVRPPSLPELRVPPSQLVHADTTLLYGPLIGIILDLAQVQGELLDLLLNGQRKFAAEVSAKYENIQARMSKIYSDLHSRRSSLPPTVTNEYLSADFCYHAILVDVYRARLKHHPDAETYKECLLSARASLRAFQSLEKDLAYELGLEDPCPYFLTWTVLLYPLSPFFVLFCNVVRESDFEDYTLLKEVTQGLSRITGNSYVSKMLDLLTALQNLCEPLFQTTMDIQQGSQVSETYGTMDGPVYQAVAPDTTNHTSLDCSHPGPPSTEPVIEPSSTGILPPEMYPESSTSTDGLIWQLFNSQFSLGWFDVDYSPLNGH</sequence>
<feature type="region of interest" description="Disordered" evidence="4">
    <location>
        <begin position="538"/>
        <end position="558"/>
    </location>
</feature>
<reference evidence="7" key="1">
    <citation type="submission" date="2005-09" db="EMBL/GenBank/DDBJ databases">
        <title>Annotation of the Aspergillus terreus NIH2624 genome.</title>
        <authorList>
            <person name="Birren B.W."/>
            <person name="Lander E.S."/>
            <person name="Galagan J.E."/>
            <person name="Nusbaum C."/>
            <person name="Devon K."/>
            <person name="Henn M."/>
            <person name="Ma L.-J."/>
            <person name="Jaffe D.B."/>
            <person name="Butler J."/>
            <person name="Alvarez P."/>
            <person name="Gnerre S."/>
            <person name="Grabherr M."/>
            <person name="Kleber M."/>
            <person name="Mauceli E.W."/>
            <person name="Brockman W."/>
            <person name="Rounsley S."/>
            <person name="Young S.K."/>
            <person name="LaButti K."/>
            <person name="Pushparaj V."/>
            <person name="DeCaprio D."/>
            <person name="Crawford M."/>
            <person name="Koehrsen M."/>
            <person name="Engels R."/>
            <person name="Montgomery P."/>
            <person name="Pearson M."/>
            <person name="Howarth C."/>
            <person name="Larson L."/>
            <person name="Luoma S."/>
            <person name="White J."/>
            <person name="Alvarado L."/>
            <person name="Kodira C.D."/>
            <person name="Zeng Q."/>
            <person name="Oleary S."/>
            <person name="Yandava C."/>
            <person name="Denning D.W."/>
            <person name="Nierman W.C."/>
            <person name="Milne T."/>
            <person name="Madden K."/>
        </authorList>
    </citation>
    <scope>NUCLEOTIDE SEQUENCE [LARGE SCALE GENOMIC DNA]</scope>
    <source>
        <strain evidence="7">NIH 2624 / FGSC A1156</strain>
    </source>
</reference>
<keyword evidence="1" id="KW-0805">Transcription regulation</keyword>
<dbReference type="GeneID" id="4354092"/>
<dbReference type="GO" id="GO:0000981">
    <property type="term" value="F:DNA-binding transcription factor activity, RNA polymerase II-specific"/>
    <property type="evidence" value="ECO:0007669"/>
    <property type="project" value="InterPro"/>
</dbReference>
<feature type="domain" description="Xylanolytic transcriptional activator regulatory" evidence="5">
    <location>
        <begin position="236"/>
        <end position="306"/>
    </location>
</feature>
<dbReference type="GO" id="GO:0008270">
    <property type="term" value="F:zinc ion binding"/>
    <property type="evidence" value="ECO:0007669"/>
    <property type="project" value="InterPro"/>
</dbReference>